<keyword evidence="3 6" id="KW-0378">Hydrolase</keyword>
<name>A0A915VK66_9BACT</name>
<gene>
    <name evidence="6" type="ORF">AsAng_0001230</name>
</gene>
<keyword evidence="4" id="KW-0106">Calcium</keyword>
<dbReference type="AlphaFoldDB" id="A0A915VK66"/>
<comment type="similarity">
    <text evidence="1">Belongs to the sulfatase family.</text>
</comment>
<organism evidence="6 7">
    <name type="scientific">Aureispira anguillae</name>
    <dbReference type="NCBI Taxonomy" id="2864201"/>
    <lineage>
        <taxon>Bacteria</taxon>
        <taxon>Pseudomonadati</taxon>
        <taxon>Bacteroidota</taxon>
        <taxon>Saprospiria</taxon>
        <taxon>Saprospirales</taxon>
        <taxon>Saprospiraceae</taxon>
        <taxon>Aureispira</taxon>
    </lineage>
</organism>
<evidence type="ECO:0000256" key="3">
    <source>
        <dbReference type="ARBA" id="ARBA00022801"/>
    </source>
</evidence>
<evidence type="ECO:0000313" key="6">
    <source>
        <dbReference type="EMBL" id="BDS09425.1"/>
    </source>
</evidence>
<dbReference type="SUPFAM" id="SSF53649">
    <property type="entry name" value="Alkaline phosphatase-like"/>
    <property type="match status" value="1"/>
</dbReference>
<dbReference type="Pfam" id="PF00884">
    <property type="entry name" value="Sulfatase"/>
    <property type="match status" value="1"/>
</dbReference>
<dbReference type="Gene3D" id="3.30.1120.10">
    <property type="match status" value="1"/>
</dbReference>
<keyword evidence="2" id="KW-0479">Metal-binding</keyword>
<evidence type="ECO:0000256" key="1">
    <source>
        <dbReference type="ARBA" id="ARBA00008779"/>
    </source>
</evidence>
<dbReference type="Gene3D" id="3.40.720.10">
    <property type="entry name" value="Alkaline Phosphatase, subunit A"/>
    <property type="match status" value="1"/>
</dbReference>
<evidence type="ECO:0000259" key="5">
    <source>
        <dbReference type="Pfam" id="PF00884"/>
    </source>
</evidence>
<dbReference type="Proteomes" id="UP001060919">
    <property type="component" value="Chromosome"/>
</dbReference>
<feature type="domain" description="Sulfatase N-terminal" evidence="5">
    <location>
        <begin position="61"/>
        <end position="424"/>
    </location>
</feature>
<sequence length="542" mass="62080">MKPKSKKRLGLFFSFLIPLLVFGFWPLGNPKYNIVFNQKKIDYRKTFLGQKQSHQDTTPLPNIVVILADDLGLMDVSRYGGKNVITQNIDAIGANGVTFQEGYISSPICAPSRAGLITGRYQQRFGFEINIHERYPKNRIEYFVYANLLNTGDWKVAQHDDWAIPSFEAMQQQGLPPTEFTLSELLKTKGYQTAAIGKWHMGYNHTAIPINRGFDYHYGFYEAFSLYAPIDKKGIINQKLSDFSDPHIWGKGRKGNCAIRKNDQIIEEDTYLTTRIAEETNTWIAAHKDAPFFVYVPFSAPHTPFQATKEYYDQYAHISSPEKRIYYAMIHALDDAVGSIMNQLKQLNLEENTLVVFLSDNGGATYTGAADNSPLKGGKFTNFEGGIRVPFMMQWKGKLPKGKVYKNPISALDIFATATALANVQLPNDRKFDGVNLMPYLLDSTYQHQKPHEALYWRSEYHKAIRKGKWKLIQDDLAQQTVLYNLDTDQAEQYNLAQSNPKIIKELQLDLKNWETQLINPNWPRVMDYEIHAGKAVYYFPL</sequence>
<dbReference type="KEGG" id="aup:AsAng_0001230"/>
<keyword evidence="7" id="KW-1185">Reference proteome</keyword>
<dbReference type="InterPro" id="IPR050738">
    <property type="entry name" value="Sulfatase"/>
</dbReference>
<reference evidence="6" key="1">
    <citation type="submission" date="2022-09" db="EMBL/GenBank/DDBJ databases">
        <title>Aureispira anguillicida sp. nov., isolated from Leptocephalus of Japanese eel Anguilla japonica.</title>
        <authorList>
            <person name="Yuasa K."/>
            <person name="Mekata T."/>
            <person name="Ikunari K."/>
        </authorList>
    </citation>
    <scope>NUCLEOTIDE SEQUENCE</scope>
    <source>
        <strain evidence="6">EL160426</strain>
    </source>
</reference>
<evidence type="ECO:0000256" key="2">
    <source>
        <dbReference type="ARBA" id="ARBA00022723"/>
    </source>
</evidence>
<proteinExistence type="inferred from homology"/>
<dbReference type="PANTHER" id="PTHR42693:SF53">
    <property type="entry name" value="ENDO-4-O-SULFATASE"/>
    <property type="match status" value="1"/>
</dbReference>
<protein>
    <submittedName>
        <fullName evidence="6">Sulfatase-like hydrolase/transferase</fullName>
    </submittedName>
</protein>
<dbReference type="EMBL" id="AP026867">
    <property type="protein sequence ID" value="BDS09425.1"/>
    <property type="molecule type" value="Genomic_DNA"/>
</dbReference>
<dbReference type="RefSeq" id="WP_264790818.1">
    <property type="nucleotide sequence ID" value="NZ_AP026867.1"/>
</dbReference>
<accession>A0A915VK66</accession>
<dbReference type="PANTHER" id="PTHR42693">
    <property type="entry name" value="ARYLSULFATASE FAMILY MEMBER"/>
    <property type="match status" value="1"/>
</dbReference>
<dbReference type="PROSITE" id="PS00523">
    <property type="entry name" value="SULFATASE_1"/>
    <property type="match status" value="1"/>
</dbReference>
<dbReference type="GO" id="GO:0004065">
    <property type="term" value="F:arylsulfatase activity"/>
    <property type="evidence" value="ECO:0007669"/>
    <property type="project" value="TreeGrafter"/>
</dbReference>
<dbReference type="InterPro" id="IPR017850">
    <property type="entry name" value="Alkaline_phosphatase_core_sf"/>
</dbReference>
<dbReference type="InterPro" id="IPR024607">
    <property type="entry name" value="Sulfatase_CS"/>
</dbReference>
<dbReference type="InterPro" id="IPR000917">
    <property type="entry name" value="Sulfatase_N"/>
</dbReference>
<evidence type="ECO:0000313" key="7">
    <source>
        <dbReference type="Proteomes" id="UP001060919"/>
    </source>
</evidence>
<dbReference type="GO" id="GO:0046872">
    <property type="term" value="F:metal ion binding"/>
    <property type="evidence" value="ECO:0007669"/>
    <property type="project" value="UniProtKB-KW"/>
</dbReference>
<dbReference type="PROSITE" id="PS00149">
    <property type="entry name" value="SULFATASE_2"/>
    <property type="match status" value="1"/>
</dbReference>
<evidence type="ECO:0000256" key="4">
    <source>
        <dbReference type="ARBA" id="ARBA00022837"/>
    </source>
</evidence>